<dbReference type="InterPro" id="IPR010016">
    <property type="entry name" value="PxpB"/>
</dbReference>
<keyword evidence="3" id="KW-0067">ATP-binding</keyword>
<comment type="caution">
    <text evidence="5">The sequence shown here is derived from an EMBL/GenBank/DDBJ whole genome shotgun (WGS) entry which is preliminary data.</text>
</comment>
<dbReference type="EC" id="3.5.2.9" evidence="5"/>
<gene>
    <name evidence="5" type="primary">pxpB</name>
    <name evidence="5" type="ORF">SCD90_00790</name>
</gene>
<keyword evidence="2 5" id="KW-0378">Hydrolase</keyword>
<evidence type="ECO:0000256" key="1">
    <source>
        <dbReference type="ARBA" id="ARBA00022741"/>
    </source>
</evidence>
<evidence type="ECO:0000313" key="6">
    <source>
        <dbReference type="Proteomes" id="UP001274321"/>
    </source>
</evidence>
<proteinExistence type="predicted"/>
<reference evidence="5 6" key="1">
    <citation type="submission" date="2023-11" db="EMBL/GenBank/DDBJ databases">
        <authorList>
            <person name="Bao R."/>
        </authorList>
    </citation>
    <scope>NUCLEOTIDE SEQUENCE [LARGE SCALE GENOMIC DNA]</scope>
    <source>
        <strain evidence="5 6">PJ23</strain>
    </source>
</reference>
<dbReference type="SUPFAM" id="SSF160467">
    <property type="entry name" value="PH0987 N-terminal domain-like"/>
    <property type="match status" value="1"/>
</dbReference>
<dbReference type="Pfam" id="PF02682">
    <property type="entry name" value="CT_C_D"/>
    <property type="match status" value="1"/>
</dbReference>
<dbReference type="PANTHER" id="PTHR34698:SF2">
    <property type="entry name" value="5-OXOPROLINASE SUBUNIT B"/>
    <property type="match status" value="1"/>
</dbReference>
<dbReference type="SMART" id="SM00796">
    <property type="entry name" value="AHS1"/>
    <property type="match status" value="1"/>
</dbReference>
<dbReference type="GO" id="GO:0017168">
    <property type="term" value="F:5-oxoprolinase (ATP-hydrolyzing) activity"/>
    <property type="evidence" value="ECO:0007669"/>
    <property type="project" value="UniProtKB-EC"/>
</dbReference>
<sequence length="240" mass="25739">MEKNLRVQIRTLGDLALTIDMADAVSRSTSETVLSSATALRNAALPGVREVVPAFCSITVHLDAPPRDSAALQARILALLDGDVQEPPERRRFTIPVLYGGAAGPDLDELADLCRLPAAEVVARHGGRAYHVHMLGFLPGFAYLGEVEEALRQPRLDRPRTRVSQGSVAVADAMTAVYPSASPGGWRLIGQTPVRMFDPERAMPCPLAAGDVVTFSPINSARFAELSADVADGYWLEPDA</sequence>
<evidence type="ECO:0000256" key="2">
    <source>
        <dbReference type="ARBA" id="ARBA00022801"/>
    </source>
</evidence>
<dbReference type="PANTHER" id="PTHR34698">
    <property type="entry name" value="5-OXOPROLINASE SUBUNIT B"/>
    <property type="match status" value="1"/>
</dbReference>
<dbReference type="Proteomes" id="UP001274321">
    <property type="component" value="Unassembled WGS sequence"/>
</dbReference>
<protein>
    <submittedName>
        <fullName evidence="5">5-oxoprolinase subunit PxpB</fullName>
        <ecNumber evidence="5">3.5.2.9</ecNumber>
    </submittedName>
</protein>
<evidence type="ECO:0000259" key="4">
    <source>
        <dbReference type="SMART" id="SM00796"/>
    </source>
</evidence>
<organism evidence="5 6">
    <name type="scientific">Terrihabitans rhizophilus</name>
    <dbReference type="NCBI Taxonomy" id="3092662"/>
    <lineage>
        <taxon>Bacteria</taxon>
        <taxon>Pseudomonadati</taxon>
        <taxon>Pseudomonadota</taxon>
        <taxon>Alphaproteobacteria</taxon>
        <taxon>Hyphomicrobiales</taxon>
        <taxon>Terrihabitans</taxon>
    </lineage>
</organism>
<dbReference type="Gene3D" id="2.40.100.10">
    <property type="entry name" value="Cyclophilin-like"/>
    <property type="match status" value="1"/>
</dbReference>
<dbReference type="NCBIfam" id="TIGR00370">
    <property type="entry name" value="5-oxoprolinase subunit PxpB"/>
    <property type="match status" value="1"/>
</dbReference>
<evidence type="ECO:0000256" key="3">
    <source>
        <dbReference type="ARBA" id="ARBA00022840"/>
    </source>
</evidence>
<dbReference type="InterPro" id="IPR029000">
    <property type="entry name" value="Cyclophilin-like_dom_sf"/>
</dbReference>
<name>A0ABU4RPB3_9HYPH</name>
<dbReference type="InterPro" id="IPR003833">
    <property type="entry name" value="CT_C_D"/>
</dbReference>
<keyword evidence="1" id="KW-0547">Nucleotide-binding</keyword>
<evidence type="ECO:0000313" key="5">
    <source>
        <dbReference type="EMBL" id="MDX6804586.1"/>
    </source>
</evidence>
<feature type="domain" description="Carboxyltransferase" evidence="4">
    <location>
        <begin position="7"/>
        <end position="207"/>
    </location>
</feature>
<dbReference type="SUPFAM" id="SSF50891">
    <property type="entry name" value="Cyclophilin-like"/>
    <property type="match status" value="1"/>
</dbReference>
<accession>A0ABU4RPB3</accession>
<dbReference type="EMBL" id="JAXAFJ010000001">
    <property type="protein sequence ID" value="MDX6804586.1"/>
    <property type="molecule type" value="Genomic_DNA"/>
</dbReference>
<dbReference type="Gene3D" id="3.30.1360.40">
    <property type="match status" value="1"/>
</dbReference>
<keyword evidence="6" id="KW-1185">Reference proteome</keyword>